<dbReference type="OrthoDB" id="67965at2759"/>
<evidence type="ECO:0000313" key="3">
    <source>
        <dbReference type="Proteomes" id="UP001152607"/>
    </source>
</evidence>
<dbReference type="AlphaFoldDB" id="A0A9W4U7G9"/>
<name>A0A9W4U7G9_9PLEO</name>
<feature type="compositionally biased region" description="Low complexity" evidence="1">
    <location>
        <begin position="1"/>
        <end position="23"/>
    </location>
</feature>
<accession>A0A9W4U7G9</accession>
<sequence length="157" mass="16684">MSWFSSKPEPAASSPPTANTPSTGPGAEQERYASHFSIGKEGLEQVKDAASKAANYKGEGAEQDRYAAHFSPNHHAVAEAAAGLLKAKASGKEPSWPISYGLGFDGWERAKRMALLKGDGAEQDRLASHFSVDQDSIRKAAGSIQDGVKDGINRVTR</sequence>
<dbReference type="EMBL" id="CAOQHR010000002">
    <property type="protein sequence ID" value="CAI6327522.1"/>
    <property type="molecule type" value="Genomic_DNA"/>
</dbReference>
<reference evidence="2" key="1">
    <citation type="submission" date="2023-01" db="EMBL/GenBank/DDBJ databases">
        <authorList>
            <person name="Van Ghelder C."/>
            <person name="Rancurel C."/>
        </authorList>
    </citation>
    <scope>NUCLEOTIDE SEQUENCE</scope>
    <source>
        <strain evidence="2">CNCM I-4278</strain>
    </source>
</reference>
<proteinExistence type="predicted"/>
<comment type="caution">
    <text evidence="2">The sequence shown here is derived from an EMBL/GenBank/DDBJ whole genome shotgun (WGS) entry which is preliminary data.</text>
</comment>
<dbReference type="Proteomes" id="UP001152607">
    <property type="component" value="Unassembled WGS sequence"/>
</dbReference>
<organism evidence="2 3">
    <name type="scientific">Periconia digitata</name>
    <dbReference type="NCBI Taxonomy" id="1303443"/>
    <lineage>
        <taxon>Eukaryota</taxon>
        <taxon>Fungi</taxon>
        <taxon>Dikarya</taxon>
        <taxon>Ascomycota</taxon>
        <taxon>Pezizomycotina</taxon>
        <taxon>Dothideomycetes</taxon>
        <taxon>Pleosporomycetidae</taxon>
        <taxon>Pleosporales</taxon>
        <taxon>Massarineae</taxon>
        <taxon>Periconiaceae</taxon>
        <taxon>Periconia</taxon>
    </lineage>
</organism>
<keyword evidence="3" id="KW-1185">Reference proteome</keyword>
<evidence type="ECO:0000313" key="2">
    <source>
        <dbReference type="EMBL" id="CAI6327522.1"/>
    </source>
</evidence>
<evidence type="ECO:0000256" key="1">
    <source>
        <dbReference type="SAM" id="MobiDB-lite"/>
    </source>
</evidence>
<gene>
    <name evidence="2" type="ORF">PDIGIT_LOCUS3902</name>
</gene>
<protein>
    <submittedName>
        <fullName evidence="2">Uncharacterized protein</fullName>
    </submittedName>
</protein>
<feature type="region of interest" description="Disordered" evidence="1">
    <location>
        <begin position="1"/>
        <end position="29"/>
    </location>
</feature>